<dbReference type="SUPFAM" id="SSF51703">
    <property type="entry name" value="Cobalamin (vitamin B12)-dependent enzymes"/>
    <property type="match status" value="1"/>
</dbReference>
<name>B4SGN0_PELPB</name>
<dbReference type="InterPro" id="IPR016176">
    <property type="entry name" value="Cbl-dep_enz_cat"/>
</dbReference>
<dbReference type="EMBL" id="CP001110">
    <property type="protein sequence ID" value="ACF43443.1"/>
    <property type="molecule type" value="Genomic_DNA"/>
</dbReference>
<dbReference type="GO" id="GO:0031419">
    <property type="term" value="F:cobalamin binding"/>
    <property type="evidence" value="ECO:0007669"/>
    <property type="project" value="UniProtKB-KW"/>
</dbReference>
<proteinExistence type="inferred from homology"/>
<evidence type="ECO:0000313" key="8">
    <source>
        <dbReference type="Proteomes" id="UP000002724"/>
    </source>
</evidence>
<dbReference type="KEGG" id="pph:Ppha_1168"/>
<dbReference type="CDD" id="cd03677">
    <property type="entry name" value="MM_CoA_mutase_beta"/>
    <property type="match status" value="1"/>
</dbReference>
<dbReference type="PANTHER" id="PTHR48101:SF1">
    <property type="entry name" value="METHYLMALONYL-COA MUTASE, LARGE SUBUNIT"/>
    <property type="match status" value="1"/>
</dbReference>
<dbReference type="AlphaFoldDB" id="B4SGN0"/>
<dbReference type="GO" id="GO:0046872">
    <property type="term" value="F:metal ion binding"/>
    <property type="evidence" value="ECO:0007669"/>
    <property type="project" value="InterPro"/>
</dbReference>
<gene>
    <name evidence="7" type="ordered locus">Ppha_1168</name>
</gene>
<keyword evidence="4 7" id="KW-0413">Isomerase</keyword>
<keyword evidence="3" id="KW-0846">Cobalamin</keyword>
<dbReference type="HOGENOM" id="CLU_009523_6_0_10"/>
<dbReference type="OrthoDB" id="9762378at2"/>
<keyword evidence="5" id="KW-0170">Cobalt</keyword>
<dbReference type="STRING" id="324925.Ppha_1168"/>
<accession>B4SGN0</accession>
<feature type="domain" description="Methylmalonyl-CoA mutase alpha/beta chain catalytic" evidence="6">
    <location>
        <begin position="178"/>
        <end position="430"/>
    </location>
</feature>
<evidence type="ECO:0000256" key="2">
    <source>
        <dbReference type="ARBA" id="ARBA00008465"/>
    </source>
</evidence>
<dbReference type="InterPro" id="IPR036724">
    <property type="entry name" value="Cobalamin-bd_sf"/>
</dbReference>
<comment type="cofactor">
    <cofactor evidence="1">
        <name>adenosylcob(III)alamin</name>
        <dbReference type="ChEBI" id="CHEBI:18408"/>
    </cofactor>
</comment>
<comment type="similarity">
    <text evidence="2">Belongs to the methylmalonyl-CoA mutase family.</text>
</comment>
<evidence type="ECO:0000256" key="1">
    <source>
        <dbReference type="ARBA" id="ARBA00001922"/>
    </source>
</evidence>
<dbReference type="GO" id="GO:0004494">
    <property type="term" value="F:methylmalonyl-CoA mutase activity"/>
    <property type="evidence" value="ECO:0007669"/>
    <property type="project" value="UniProtKB-EC"/>
</dbReference>
<dbReference type="Gene3D" id="3.40.50.280">
    <property type="entry name" value="Cobalamin-binding domain"/>
    <property type="match status" value="1"/>
</dbReference>
<sequence length="591" mass="65376">MTHSRPDSLFSSFPPVSRAEWKTKAVADLKGKPYETIVWHTPEGFDLEPWHAHEEKEQHLELPPSKGNNTWKNCHRITVHEAESANKAALKTFELDASAIEFAVTDPALCSPEQLNRLFAGINTSAVAIHFSGNLPPAHELLAALATLPGFTENRGGLLTSSADQPFYEPEKFHSHFRALPRFRFLAVDTIPFHEKGSTSTQEIAFALAIASDYLHSFTESGVPVESIIAAMEIILPVGSSHFTELAKPRALRYLLQHLLKAYGASGSAQPTLFARTSDRNHSLLDPYTNVLRLTTESVSAILGGYDTLQIGAFDTGLSVKAEITERITGNIHLILKEEASFDRVVDAAHGSHYIEAMTRELAESAWTLFKEIEAAGGMAEATDRGVIETMIAEATDKRRRVLENRKKTLIGINRYPWPLTDEQVEHIDALELALEQLPEGNETAGYELVRLKSRSFSLKSGRTPSVFIWMLGNPAISFQQAAFAEDFFKCGGFEIAGRATLPLEERAYSTALQNKPDIMVFCIAEKDPVPTAETLCKRLHTLDGDIITVMAGKPPEEKERLFAAGLDSFIYAGVNVLEMLKSYQRKTGVQ</sequence>
<evidence type="ECO:0000259" key="6">
    <source>
        <dbReference type="Pfam" id="PF01642"/>
    </source>
</evidence>
<protein>
    <submittedName>
        <fullName evidence="7">Methylmalonyl-CoA mutase</fullName>
        <ecNumber evidence="7">5.4.99.2</ecNumber>
    </submittedName>
</protein>
<reference evidence="7 8" key="1">
    <citation type="submission" date="2008-06" db="EMBL/GenBank/DDBJ databases">
        <title>Complete sequence of Pelodictyon phaeoclathratiforme BU-1.</title>
        <authorList>
            <consortium name="US DOE Joint Genome Institute"/>
            <person name="Lucas S."/>
            <person name="Copeland A."/>
            <person name="Lapidus A."/>
            <person name="Glavina del Rio T."/>
            <person name="Dalin E."/>
            <person name="Tice H."/>
            <person name="Bruce D."/>
            <person name="Goodwin L."/>
            <person name="Pitluck S."/>
            <person name="Schmutz J."/>
            <person name="Larimer F."/>
            <person name="Land M."/>
            <person name="Hauser L."/>
            <person name="Kyrpides N."/>
            <person name="Mikhailova N."/>
            <person name="Liu Z."/>
            <person name="Li T."/>
            <person name="Zhao F."/>
            <person name="Overmann J."/>
            <person name="Bryant D.A."/>
            <person name="Richardson P."/>
        </authorList>
    </citation>
    <scope>NUCLEOTIDE SEQUENCE [LARGE SCALE GENOMIC DNA]</scope>
    <source>
        <strain evidence="8">DSM 5477 / BU-1</strain>
    </source>
</reference>
<evidence type="ECO:0000256" key="4">
    <source>
        <dbReference type="ARBA" id="ARBA00023235"/>
    </source>
</evidence>
<evidence type="ECO:0000313" key="7">
    <source>
        <dbReference type="EMBL" id="ACF43443.1"/>
    </source>
</evidence>
<dbReference type="InterPro" id="IPR006099">
    <property type="entry name" value="MeMalonylCoA_mutase_a/b_cat"/>
</dbReference>
<dbReference type="PANTHER" id="PTHR48101">
    <property type="entry name" value="METHYLMALONYL-COA MUTASE, MITOCHONDRIAL-RELATED"/>
    <property type="match status" value="1"/>
</dbReference>
<dbReference type="RefSeq" id="WP_012507935.1">
    <property type="nucleotide sequence ID" value="NC_011060.1"/>
</dbReference>
<dbReference type="SUPFAM" id="SSF52242">
    <property type="entry name" value="Cobalamin (vitamin B12)-binding domain"/>
    <property type="match status" value="1"/>
</dbReference>
<dbReference type="EC" id="5.4.99.2" evidence="7"/>
<dbReference type="Gene3D" id="3.20.20.240">
    <property type="entry name" value="Methylmalonyl-CoA mutase"/>
    <property type="match status" value="2"/>
</dbReference>
<organism evidence="7 8">
    <name type="scientific">Pelodictyon phaeoclathratiforme (strain DSM 5477 / BU-1)</name>
    <dbReference type="NCBI Taxonomy" id="324925"/>
    <lineage>
        <taxon>Bacteria</taxon>
        <taxon>Pseudomonadati</taxon>
        <taxon>Chlorobiota</taxon>
        <taxon>Chlorobiia</taxon>
        <taxon>Chlorobiales</taxon>
        <taxon>Chlorobiaceae</taxon>
        <taxon>Chlorobium/Pelodictyon group</taxon>
        <taxon>Pelodictyon</taxon>
    </lineage>
</organism>
<evidence type="ECO:0000256" key="5">
    <source>
        <dbReference type="ARBA" id="ARBA00023285"/>
    </source>
</evidence>
<dbReference type="Pfam" id="PF01642">
    <property type="entry name" value="MM_CoA_mutase"/>
    <property type="match status" value="1"/>
</dbReference>
<dbReference type="Proteomes" id="UP000002724">
    <property type="component" value="Chromosome"/>
</dbReference>
<evidence type="ECO:0000256" key="3">
    <source>
        <dbReference type="ARBA" id="ARBA00022628"/>
    </source>
</evidence>
<keyword evidence="8" id="KW-1185">Reference proteome</keyword>
<dbReference type="eggNOG" id="COG1884">
    <property type="taxonomic scope" value="Bacteria"/>
</dbReference>